<feature type="compositionally biased region" description="Polar residues" evidence="1">
    <location>
        <begin position="60"/>
        <end position="72"/>
    </location>
</feature>
<gene>
    <name evidence="2" type="ORF">WMY93_011946</name>
</gene>
<organism evidence="2 3">
    <name type="scientific">Mugilogobius chulae</name>
    <name type="common">yellowstripe goby</name>
    <dbReference type="NCBI Taxonomy" id="88201"/>
    <lineage>
        <taxon>Eukaryota</taxon>
        <taxon>Metazoa</taxon>
        <taxon>Chordata</taxon>
        <taxon>Craniata</taxon>
        <taxon>Vertebrata</taxon>
        <taxon>Euteleostomi</taxon>
        <taxon>Actinopterygii</taxon>
        <taxon>Neopterygii</taxon>
        <taxon>Teleostei</taxon>
        <taxon>Neoteleostei</taxon>
        <taxon>Acanthomorphata</taxon>
        <taxon>Gobiaria</taxon>
        <taxon>Gobiiformes</taxon>
        <taxon>Gobioidei</taxon>
        <taxon>Gobiidae</taxon>
        <taxon>Gobionellinae</taxon>
        <taxon>Mugilogobius</taxon>
    </lineage>
</organism>
<feature type="compositionally biased region" description="Low complexity" evidence="1">
    <location>
        <begin position="77"/>
        <end position="92"/>
    </location>
</feature>
<dbReference type="Pfam" id="PF04641">
    <property type="entry name" value="Rtf2"/>
    <property type="match status" value="1"/>
</dbReference>
<reference evidence="3" key="1">
    <citation type="submission" date="2024-04" db="EMBL/GenBank/DDBJ databases">
        <title>Salinicola lusitanus LLJ914,a marine bacterium isolated from the Okinawa Trough.</title>
        <authorList>
            <person name="Li J."/>
        </authorList>
    </citation>
    <scope>NUCLEOTIDE SEQUENCE [LARGE SCALE GENOMIC DNA]</scope>
</reference>
<protein>
    <submittedName>
        <fullName evidence="2">Uncharacterized protein</fullName>
    </submittedName>
</protein>
<feature type="compositionally biased region" description="Basic and acidic residues" evidence="1">
    <location>
        <begin position="8"/>
        <end position="30"/>
    </location>
</feature>
<evidence type="ECO:0000313" key="3">
    <source>
        <dbReference type="Proteomes" id="UP001460270"/>
    </source>
</evidence>
<dbReference type="AlphaFoldDB" id="A0AAW0P5D0"/>
<evidence type="ECO:0000313" key="2">
    <source>
        <dbReference type="EMBL" id="KAK7916185.1"/>
    </source>
</evidence>
<feature type="compositionally biased region" description="Basic residues" evidence="1">
    <location>
        <begin position="31"/>
        <end position="42"/>
    </location>
</feature>
<feature type="region of interest" description="Disordered" evidence="1">
    <location>
        <begin position="1"/>
        <end position="132"/>
    </location>
</feature>
<proteinExistence type="predicted"/>
<evidence type="ECO:0000256" key="1">
    <source>
        <dbReference type="SAM" id="MobiDB-lite"/>
    </source>
</evidence>
<comment type="caution">
    <text evidence="2">The sequence shown here is derived from an EMBL/GenBank/DDBJ whole genome shotgun (WGS) entry which is preliminary data.</text>
</comment>
<accession>A0AAW0P5D0</accession>
<dbReference type="Proteomes" id="UP001460270">
    <property type="component" value="Unassembled WGS sequence"/>
</dbReference>
<dbReference type="EMBL" id="JBBPFD010000008">
    <property type="protein sequence ID" value="KAK7916185.1"/>
    <property type="molecule type" value="Genomic_DNA"/>
</dbReference>
<name>A0AAW0P5D0_9GOBI</name>
<sequence>MCKSQVRLSHDDTQSQEEVDKLREKMEEKRAKAKTKKSKKSKSAAETVAAPPESKDEASSTKAGGSQENGSSDPDVAGPSSSKSSSSGASKRSIQEMQDKSEAFKSIFTSHSSAKRTKDQMSNWVTHTPYHF</sequence>
<keyword evidence="3" id="KW-1185">Reference proteome</keyword>
<feature type="compositionally biased region" description="Basic and acidic residues" evidence="1">
    <location>
        <begin position="93"/>
        <end position="103"/>
    </location>
</feature>